<dbReference type="EMBL" id="MU863880">
    <property type="protein sequence ID" value="KAK4204750.1"/>
    <property type="molecule type" value="Genomic_DNA"/>
</dbReference>
<reference evidence="2" key="2">
    <citation type="submission" date="2023-05" db="EMBL/GenBank/DDBJ databases">
        <authorList>
            <consortium name="Lawrence Berkeley National Laboratory"/>
            <person name="Steindorff A."/>
            <person name="Hensen N."/>
            <person name="Bonometti L."/>
            <person name="Westerberg I."/>
            <person name="Brannstrom I.O."/>
            <person name="Guillou S."/>
            <person name="Cros-Aarteil S."/>
            <person name="Calhoun S."/>
            <person name="Haridas S."/>
            <person name="Kuo A."/>
            <person name="Mondo S."/>
            <person name="Pangilinan J."/>
            <person name="Riley R."/>
            <person name="Labutti K."/>
            <person name="Andreopoulos B."/>
            <person name="Lipzen A."/>
            <person name="Chen C."/>
            <person name="Yanf M."/>
            <person name="Daum C."/>
            <person name="Ng V."/>
            <person name="Clum A."/>
            <person name="Ohm R."/>
            <person name="Martin F."/>
            <person name="Silar P."/>
            <person name="Natvig D."/>
            <person name="Lalanne C."/>
            <person name="Gautier V."/>
            <person name="Ament-Velasquez S.L."/>
            <person name="Kruys A."/>
            <person name="Hutchinson M.I."/>
            <person name="Powell A.J."/>
            <person name="Barry K."/>
            <person name="Miller A.N."/>
            <person name="Grigoriev I.V."/>
            <person name="Debuchy R."/>
            <person name="Gladieux P."/>
            <person name="Thoren M.H."/>
            <person name="Johannesson H."/>
        </authorList>
    </citation>
    <scope>NUCLEOTIDE SEQUENCE</scope>
    <source>
        <strain evidence="2">CBS 315.58</strain>
    </source>
</reference>
<name>A0AAN6XQI1_9PEZI</name>
<organism evidence="2 3">
    <name type="scientific">Triangularia verruculosa</name>
    <dbReference type="NCBI Taxonomy" id="2587418"/>
    <lineage>
        <taxon>Eukaryota</taxon>
        <taxon>Fungi</taxon>
        <taxon>Dikarya</taxon>
        <taxon>Ascomycota</taxon>
        <taxon>Pezizomycotina</taxon>
        <taxon>Sordariomycetes</taxon>
        <taxon>Sordariomycetidae</taxon>
        <taxon>Sordariales</taxon>
        <taxon>Podosporaceae</taxon>
        <taxon>Triangularia</taxon>
    </lineage>
</organism>
<proteinExistence type="predicted"/>
<gene>
    <name evidence="2" type="ORF">QBC40DRAFT_249818</name>
</gene>
<accession>A0AAN6XQI1</accession>
<evidence type="ECO:0000256" key="1">
    <source>
        <dbReference type="SAM" id="SignalP"/>
    </source>
</evidence>
<protein>
    <submittedName>
        <fullName evidence="2">Uncharacterized protein</fullName>
    </submittedName>
</protein>
<keyword evidence="3" id="KW-1185">Reference proteome</keyword>
<reference evidence="2" key="1">
    <citation type="journal article" date="2023" name="Mol. Phylogenet. Evol.">
        <title>Genome-scale phylogeny and comparative genomics of the fungal order Sordariales.</title>
        <authorList>
            <person name="Hensen N."/>
            <person name="Bonometti L."/>
            <person name="Westerberg I."/>
            <person name="Brannstrom I.O."/>
            <person name="Guillou S."/>
            <person name="Cros-Aarteil S."/>
            <person name="Calhoun S."/>
            <person name="Haridas S."/>
            <person name="Kuo A."/>
            <person name="Mondo S."/>
            <person name="Pangilinan J."/>
            <person name="Riley R."/>
            <person name="LaButti K."/>
            <person name="Andreopoulos B."/>
            <person name="Lipzen A."/>
            <person name="Chen C."/>
            <person name="Yan M."/>
            <person name="Daum C."/>
            <person name="Ng V."/>
            <person name="Clum A."/>
            <person name="Steindorff A."/>
            <person name="Ohm R.A."/>
            <person name="Martin F."/>
            <person name="Silar P."/>
            <person name="Natvig D.O."/>
            <person name="Lalanne C."/>
            <person name="Gautier V."/>
            <person name="Ament-Velasquez S.L."/>
            <person name="Kruys A."/>
            <person name="Hutchinson M.I."/>
            <person name="Powell A.J."/>
            <person name="Barry K."/>
            <person name="Miller A.N."/>
            <person name="Grigoriev I.V."/>
            <person name="Debuchy R."/>
            <person name="Gladieux P."/>
            <person name="Hiltunen Thoren M."/>
            <person name="Johannesson H."/>
        </authorList>
    </citation>
    <scope>NUCLEOTIDE SEQUENCE</scope>
    <source>
        <strain evidence="2">CBS 315.58</strain>
    </source>
</reference>
<sequence>MRSSFTLALIASLVADIHAAPAPAPMPITDEQAQELAEICAMKVGERADKANNWKDSGADAFLTGYIKTQGSKNWLQRMDGHTTGTGKQEGIRRASSNFHSALDNMHEALQDSTIQSSLQIGQMVRDFAYESLNFQSGPDVGQILTIPSSVLGIIGGLASPVGGVAGIFGTFGVAGARAAKDSTKVAALAGSANLGAGVTNIVGATRPEDNEPDTESVTVGLATRLAQVFGFLTETIEDMRLMVFDGEENPNGRNLTFHDIGLIAPIEGNENTQGTGFDPDADPTDLPPHPVAQFFGEGKEVLVRVKKSLISGLLKDIKAYIIRDSSTEGRGRWCNKAGALEIDGECWFIRRADPKDPYLAQELGDIAMNSFGKHDINIEHGYRNAIACQEKLGDGQFDEWNSYLNNIGTDVLQAPPTDENEYPECFWCSLPVFIVTDAGRMHWLLWL</sequence>
<dbReference type="AlphaFoldDB" id="A0AAN6XQI1"/>
<evidence type="ECO:0000313" key="3">
    <source>
        <dbReference type="Proteomes" id="UP001303160"/>
    </source>
</evidence>
<dbReference type="Proteomes" id="UP001303160">
    <property type="component" value="Unassembled WGS sequence"/>
</dbReference>
<comment type="caution">
    <text evidence="2">The sequence shown here is derived from an EMBL/GenBank/DDBJ whole genome shotgun (WGS) entry which is preliminary data.</text>
</comment>
<feature type="signal peptide" evidence="1">
    <location>
        <begin position="1"/>
        <end position="19"/>
    </location>
</feature>
<evidence type="ECO:0000313" key="2">
    <source>
        <dbReference type="EMBL" id="KAK4204750.1"/>
    </source>
</evidence>
<keyword evidence="1" id="KW-0732">Signal</keyword>
<feature type="chain" id="PRO_5042964126" evidence="1">
    <location>
        <begin position="20"/>
        <end position="448"/>
    </location>
</feature>